<keyword evidence="3" id="KW-1185">Reference proteome</keyword>
<dbReference type="OrthoDB" id="4534176at2"/>
<organism evidence="2 3">
    <name type="scientific">Nocardia yunnanensis</name>
    <dbReference type="NCBI Taxonomy" id="2382165"/>
    <lineage>
        <taxon>Bacteria</taxon>
        <taxon>Bacillati</taxon>
        <taxon>Actinomycetota</taxon>
        <taxon>Actinomycetes</taxon>
        <taxon>Mycobacteriales</taxon>
        <taxon>Nocardiaceae</taxon>
        <taxon>Nocardia</taxon>
    </lineage>
</organism>
<feature type="domain" description="DUF5753" evidence="1">
    <location>
        <begin position="20"/>
        <end position="192"/>
    </location>
</feature>
<name>A0A386ZFL6_9NOCA</name>
<dbReference type="RefSeq" id="WP_120737648.1">
    <property type="nucleotide sequence ID" value="NZ_CP032568.1"/>
</dbReference>
<dbReference type="KEGG" id="nyu:D7D52_17010"/>
<dbReference type="EMBL" id="CP032568">
    <property type="protein sequence ID" value="AYF75289.1"/>
    <property type="molecule type" value="Genomic_DNA"/>
</dbReference>
<evidence type="ECO:0000259" key="1">
    <source>
        <dbReference type="Pfam" id="PF19054"/>
    </source>
</evidence>
<evidence type="ECO:0000313" key="3">
    <source>
        <dbReference type="Proteomes" id="UP000267164"/>
    </source>
</evidence>
<dbReference type="Proteomes" id="UP000267164">
    <property type="component" value="Chromosome"/>
</dbReference>
<gene>
    <name evidence="2" type="ORF">D7D52_17010</name>
</gene>
<accession>A0A386ZFL6</accession>
<evidence type="ECO:0000313" key="2">
    <source>
        <dbReference type="EMBL" id="AYF75289.1"/>
    </source>
</evidence>
<proteinExistence type="predicted"/>
<dbReference type="InterPro" id="IPR043917">
    <property type="entry name" value="DUF5753"/>
</dbReference>
<sequence length="205" mass="22055">MSYTSIYATASDGLAPLQNSLIDLEAAAAIQRAFNPDLVIGLLQTPDYARAILSGCVGLFETPDDTDATVTARLARQRVLDTEGKSFRFLIGEQALLRTVGSAAIMAEQIRALHTTLTARANVEIGIIPVESVYVSPAANFLISDDREVETETVTGFVTASDKRDIDLAARTFDRLSEIALYADDALAVLHRALTSHTDRIGNNG</sequence>
<dbReference type="Pfam" id="PF19054">
    <property type="entry name" value="DUF5753"/>
    <property type="match status" value="1"/>
</dbReference>
<protein>
    <recommendedName>
        <fullName evidence="1">DUF5753 domain-containing protein</fullName>
    </recommendedName>
</protein>
<reference evidence="2 3" key="1">
    <citation type="submission" date="2018-09" db="EMBL/GenBank/DDBJ databases">
        <title>Nocardia yunnanensis sp. nov., an actinomycete isolated from a soil sample.</title>
        <authorList>
            <person name="Zhang J."/>
        </authorList>
    </citation>
    <scope>NUCLEOTIDE SEQUENCE [LARGE SCALE GENOMIC DNA]</scope>
    <source>
        <strain evidence="2 3">CFHS0054</strain>
    </source>
</reference>
<dbReference type="AlphaFoldDB" id="A0A386ZFL6"/>